<proteinExistence type="predicted"/>
<accession>A0A8S5MW44</accession>
<name>A0A8S5MW44_9CAUD</name>
<sequence length="90" mass="10608">MTPKGRTMSYNELPNWYGIPGIVFEWRGSQSDALLHYKGRIFNDPDIEDALWDNYLEDGGNPDNHDEWESYVMHNAINYLEDVIYFTESE</sequence>
<reference evidence="1" key="1">
    <citation type="journal article" date="2021" name="Proc. Natl. Acad. Sci. U.S.A.">
        <title>A Catalog of Tens of Thousands of Viruses from Human Metagenomes Reveals Hidden Associations with Chronic Diseases.</title>
        <authorList>
            <person name="Tisza M.J."/>
            <person name="Buck C.B."/>
        </authorList>
    </citation>
    <scope>NUCLEOTIDE SEQUENCE</scope>
    <source>
        <strain evidence="1">Ctsus30</strain>
    </source>
</reference>
<evidence type="ECO:0000313" key="1">
    <source>
        <dbReference type="EMBL" id="DAD86319.1"/>
    </source>
</evidence>
<dbReference type="EMBL" id="BK014997">
    <property type="protein sequence ID" value="DAD86319.1"/>
    <property type="molecule type" value="Genomic_DNA"/>
</dbReference>
<organism evidence="1">
    <name type="scientific">Siphoviridae sp. ctsus30</name>
    <dbReference type="NCBI Taxonomy" id="2826488"/>
    <lineage>
        <taxon>Viruses</taxon>
        <taxon>Duplodnaviria</taxon>
        <taxon>Heunggongvirae</taxon>
        <taxon>Uroviricota</taxon>
        <taxon>Caudoviricetes</taxon>
    </lineage>
</organism>
<protein>
    <submittedName>
        <fullName evidence="1">Uncharacterized protein</fullName>
    </submittedName>
</protein>